<feature type="region of interest" description="Disordered" evidence="1">
    <location>
        <begin position="664"/>
        <end position="700"/>
    </location>
</feature>
<evidence type="ECO:0000313" key="3">
    <source>
        <dbReference type="Proteomes" id="UP000325440"/>
    </source>
</evidence>
<dbReference type="AlphaFoldDB" id="A0A5E4NL52"/>
<feature type="compositionally biased region" description="Polar residues" evidence="1">
    <location>
        <begin position="327"/>
        <end position="360"/>
    </location>
</feature>
<name>A0A5E4NL52_9HEMI</name>
<evidence type="ECO:0000313" key="2">
    <source>
        <dbReference type="EMBL" id="VVC44481.1"/>
    </source>
</evidence>
<organism evidence="2 3">
    <name type="scientific">Cinara cedri</name>
    <dbReference type="NCBI Taxonomy" id="506608"/>
    <lineage>
        <taxon>Eukaryota</taxon>
        <taxon>Metazoa</taxon>
        <taxon>Ecdysozoa</taxon>
        <taxon>Arthropoda</taxon>
        <taxon>Hexapoda</taxon>
        <taxon>Insecta</taxon>
        <taxon>Pterygota</taxon>
        <taxon>Neoptera</taxon>
        <taxon>Paraneoptera</taxon>
        <taxon>Hemiptera</taxon>
        <taxon>Sternorrhyncha</taxon>
        <taxon>Aphidomorpha</taxon>
        <taxon>Aphidoidea</taxon>
        <taxon>Aphididae</taxon>
        <taxon>Lachninae</taxon>
        <taxon>Cinara</taxon>
    </lineage>
</organism>
<gene>
    <name evidence="2" type="ORF">CINCED_3A021258</name>
</gene>
<evidence type="ECO:0000256" key="1">
    <source>
        <dbReference type="SAM" id="MobiDB-lite"/>
    </source>
</evidence>
<proteinExistence type="predicted"/>
<protein>
    <submittedName>
        <fullName evidence="2">Uncharacterized protein</fullName>
    </submittedName>
</protein>
<sequence length="791" mass="88916">MEMGAATVIEFEDKILRAWIEQFIEKYNKNVQSSTEITNIQRIAKKSRARTSTKPVPEHRNIAPLPIYPFFFNPYYHQTIYSKYIPLTYGTPPHLVPVSQVPSSQDEYHHHFLIPLHAQYPYTHIPSFISSTPIVDFSKIKNSINSITNKPPNNQNTFSIYDKPQEIPAAIDNTNNISNQKPDGFNHIPPKIEHHFEDHLKEKPNPIRDGKLLDGNKDNLDLIPTTVPTITTYQFNESQKVQNLPLSTTGDKHIDSSTSSDINSNPETDHVTLTSMSTTLSDISNPLKIISSSVPQLPFDDKLTTIAQFSSPTTEQSETTTSNNISDENSTIDDSTYSSELPENQQNARSSNNKETTTGIPKTFNETEEKTTVIINKKLTTNIETASLPSDITSYPTTTLFSMLQIENNNSQTPKFPSIISPNITTTLHDDLHYSPIQMRSIFSTTQSTNVNIVSDNQSELITPSIHLPLISTTISETTTVPFITAQSSTIMIPSSSPLPEKFNSDQTSSHPIITFDENNNTKLSNTDYTSMFSTLRPLNTTNSRLEDKTENNLSTVVNRSIKSTTQNINISTLNNKLVTSPPTTLITISSTKRLGPRVISPKPHIENSQKNIPSDIKMSSKIYSETKSSTEKSMNTYKIKKTFNYIPSTTDKPKETSSKSLIMAIKPNNSTQKKFTDDSKHKTTTNSPDSDITEPTETNRDSELWYNHLNIQNPHKEKLNKDQVGFLIKKLIKLLKPEIDNQPITKESLAGVITPKLGDQEKLVYIIVPWGRDTIENIENQKQQENNMGT</sequence>
<feature type="region of interest" description="Disordered" evidence="1">
    <location>
        <begin position="246"/>
        <end position="269"/>
    </location>
</feature>
<feature type="compositionally biased region" description="Low complexity" evidence="1">
    <location>
        <begin position="256"/>
        <end position="265"/>
    </location>
</feature>
<reference evidence="2 3" key="1">
    <citation type="submission" date="2019-08" db="EMBL/GenBank/DDBJ databases">
        <authorList>
            <person name="Alioto T."/>
            <person name="Alioto T."/>
            <person name="Gomez Garrido J."/>
        </authorList>
    </citation>
    <scope>NUCLEOTIDE SEQUENCE [LARGE SCALE GENOMIC DNA]</scope>
</reference>
<keyword evidence="3" id="KW-1185">Reference proteome</keyword>
<feature type="compositionally biased region" description="Low complexity" evidence="1">
    <location>
        <begin position="310"/>
        <end position="326"/>
    </location>
</feature>
<accession>A0A5E4NL52</accession>
<dbReference type="OrthoDB" id="6605586at2759"/>
<feature type="compositionally biased region" description="Polar residues" evidence="1">
    <location>
        <begin position="685"/>
        <end position="697"/>
    </location>
</feature>
<feature type="region of interest" description="Disordered" evidence="1">
    <location>
        <begin position="309"/>
        <end position="362"/>
    </location>
</feature>
<dbReference type="Proteomes" id="UP000325440">
    <property type="component" value="Unassembled WGS sequence"/>
</dbReference>
<dbReference type="EMBL" id="CABPRJ010002381">
    <property type="protein sequence ID" value="VVC44481.1"/>
    <property type="molecule type" value="Genomic_DNA"/>
</dbReference>